<evidence type="ECO:0000256" key="3">
    <source>
        <dbReference type="ARBA" id="ARBA00022946"/>
    </source>
</evidence>
<feature type="repeat" description="PPR" evidence="4">
    <location>
        <begin position="852"/>
        <end position="886"/>
    </location>
</feature>
<dbReference type="InterPro" id="IPR011990">
    <property type="entry name" value="TPR-like_helical_dom_sf"/>
</dbReference>
<dbReference type="PANTHER" id="PTHR47938">
    <property type="entry name" value="RESPIRATORY COMPLEX I CHAPERONE (CIA84), PUTATIVE (AFU_ORTHOLOGUE AFUA_2G06020)-RELATED"/>
    <property type="match status" value="1"/>
</dbReference>
<comment type="caution">
    <text evidence="5">The sequence shown here is derived from an EMBL/GenBank/DDBJ whole genome shotgun (WGS) entry which is preliminary data.</text>
</comment>
<name>A0A199UGW3_ANACO</name>
<feature type="repeat" description="PPR" evidence="4">
    <location>
        <begin position="419"/>
        <end position="453"/>
    </location>
</feature>
<dbReference type="PANTHER" id="PTHR47938:SF19">
    <property type="entry name" value="OS02G0127600 PROTEIN"/>
    <property type="match status" value="1"/>
</dbReference>
<comment type="similarity">
    <text evidence="1">Belongs to the PPR family. P subfamily.</text>
</comment>
<feature type="repeat" description="PPR" evidence="4">
    <location>
        <begin position="562"/>
        <end position="596"/>
    </location>
</feature>
<evidence type="ECO:0000313" key="5">
    <source>
        <dbReference type="EMBL" id="OAY63983.1"/>
    </source>
</evidence>
<protein>
    <submittedName>
        <fullName evidence="5">Pentatricopeptide repeat-containing protein</fullName>
    </submittedName>
</protein>
<dbReference type="STRING" id="4615.A0A199UGW3"/>
<dbReference type="NCBIfam" id="TIGR00756">
    <property type="entry name" value="PPR"/>
    <property type="match status" value="5"/>
</dbReference>
<dbReference type="AlphaFoldDB" id="A0A199UGW3"/>
<feature type="repeat" description="PPR" evidence="4">
    <location>
        <begin position="382"/>
        <end position="418"/>
    </location>
</feature>
<dbReference type="Pfam" id="PF01535">
    <property type="entry name" value="PPR"/>
    <property type="match status" value="4"/>
</dbReference>
<reference evidence="5 6" key="1">
    <citation type="journal article" date="2016" name="DNA Res.">
        <title>The draft genome of MD-2 pineapple using hybrid error correction of long reads.</title>
        <authorList>
            <person name="Redwan R.M."/>
            <person name="Saidin A."/>
            <person name="Kumar S.V."/>
        </authorList>
    </citation>
    <scope>NUCLEOTIDE SEQUENCE [LARGE SCALE GENOMIC DNA]</scope>
    <source>
        <strain evidence="6">cv. MD2</strain>
        <tissue evidence="5">Leaf</tissue>
    </source>
</reference>
<dbReference type="EMBL" id="LSRQ01008292">
    <property type="protein sequence ID" value="OAY63983.1"/>
    <property type="molecule type" value="Genomic_DNA"/>
</dbReference>
<feature type="repeat" description="PPR" evidence="4">
    <location>
        <begin position="632"/>
        <end position="666"/>
    </location>
</feature>
<proteinExistence type="inferred from homology"/>
<feature type="repeat" description="PPR" evidence="4">
    <location>
        <begin position="489"/>
        <end position="523"/>
    </location>
</feature>
<keyword evidence="2" id="KW-0677">Repeat</keyword>
<dbReference type="PROSITE" id="PS51375">
    <property type="entry name" value="PPR"/>
    <property type="match status" value="9"/>
</dbReference>
<dbReference type="Proteomes" id="UP000092600">
    <property type="component" value="Unassembled WGS sequence"/>
</dbReference>
<feature type="repeat" description="PPR" evidence="4">
    <location>
        <begin position="454"/>
        <end position="488"/>
    </location>
</feature>
<dbReference type="GO" id="GO:0003729">
    <property type="term" value="F:mRNA binding"/>
    <property type="evidence" value="ECO:0007669"/>
    <property type="project" value="TreeGrafter"/>
</dbReference>
<evidence type="ECO:0000313" key="6">
    <source>
        <dbReference type="Proteomes" id="UP000092600"/>
    </source>
</evidence>
<sequence length="933" mass="103697">MLLRFSHRASSSSSHLLLLFRSFSSSPSPPLALPPLPSFSPLLPNPNPTPSSGDIAAAFRDWFRGGEVVSLLDRIYAALASSHADDDASLDAALSPLRLPLSESLVLSALRHRPRPSLIPPSSAGDGSDPLLLLRLRFFDWSGRQHPYRHSRSAYHAIFRLLSRSPRGIPVVLDWLRLFSGAGDSPALAGPAGVGGGGARPFVASIGGGPSNPRFLDTLVVGYSVAGKPELALHLLGRMRFRGLDLDAFSFHVLLNALVDASLFDFADSLHSHIASRGLAGPVTSCIRLKALCRQGRFTDAELLLRRDLSPAAAAASSRAAATLVRALCRRRRFAAAARLVDEFGSADVYAAWIGALAGAGRLDEALDFLARKRLAEDYIPEVSSYNDLLRRLLRENLRHLDKVYDLLVEMLEEGIAPDRATMNAALRFFCKAGLVDVAVHLYNARMELGVDPNNAVYNELIAALCREGDVDQACAVLETSIQQGYFPGRQTFTILANVLCREGKLSKMQELLDGALKRKVRPISAVFTKYLSALCKAGDVEEAFMLPQMIGEENAAIIYRHRSTYTSLITAFITMGRVDVLPRFILEMQDMGHTPSRSLYRSVVCSLCERDKYEEVLGLLDKQLARKELDPLTCYNYFIDGAAHAKKPSMARELYTRMENAGIQPNSDTDILLLHGYLKSKRIFDALSFFNYLREKRGLSNKLYNVFISGLCEAGKPEQAVVFWKEARERGLIPSLQCYEELVLTLSSSKDYDTVVKVLDDFRETGRPVSAFLCNVLLLHTLKSQALLRAWLQSRDKEADVDSVGTSSEIQDQQSGRLLLGQLIAAFSGGIRLRGNLDKLEEEIERFFPVDIYTYNMLLRGLSMGGRMDLASSLFERLCKKGFQPNRWTFDIMVHGFCKDGQRKEAERWMQAMARNGFFPTWYTMRLYNNAV</sequence>
<gene>
    <name evidence="5" type="ORF">ACMD2_04023</name>
</gene>
<evidence type="ECO:0000256" key="2">
    <source>
        <dbReference type="ARBA" id="ARBA00022737"/>
    </source>
</evidence>
<keyword evidence="3" id="KW-0809">Transit peptide</keyword>
<dbReference type="Pfam" id="PF13041">
    <property type="entry name" value="PPR_2"/>
    <property type="match status" value="2"/>
</dbReference>
<evidence type="ECO:0000256" key="1">
    <source>
        <dbReference type="ARBA" id="ARBA00007626"/>
    </source>
</evidence>
<feature type="repeat" description="PPR" evidence="4">
    <location>
        <begin position="887"/>
        <end position="921"/>
    </location>
</feature>
<feature type="repeat" description="PPR" evidence="4">
    <location>
        <begin position="701"/>
        <end position="735"/>
    </location>
</feature>
<dbReference type="Gene3D" id="1.25.40.10">
    <property type="entry name" value="Tetratricopeptide repeat domain"/>
    <property type="match status" value="6"/>
</dbReference>
<organism evidence="5 6">
    <name type="scientific">Ananas comosus</name>
    <name type="common">Pineapple</name>
    <name type="synonym">Ananas ananas</name>
    <dbReference type="NCBI Taxonomy" id="4615"/>
    <lineage>
        <taxon>Eukaryota</taxon>
        <taxon>Viridiplantae</taxon>
        <taxon>Streptophyta</taxon>
        <taxon>Embryophyta</taxon>
        <taxon>Tracheophyta</taxon>
        <taxon>Spermatophyta</taxon>
        <taxon>Magnoliopsida</taxon>
        <taxon>Liliopsida</taxon>
        <taxon>Poales</taxon>
        <taxon>Bromeliaceae</taxon>
        <taxon>Bromelioideae</taxon>
        <taxon>Ananas</taxon>
    </lineage>
</organism>
<dbReference type="InterPro" id="IPR002885">
    <property type="entry name" value="PPR_rpt"/>
</dbReference>
<accession>A0A199UGW3</accession>
<evidence type="ECO:0000256" key="4">
    <source>
        <dbReference type="PROSITE-ProRule" id="PRU00708"/>
    </source>
</evidence>